<protein>
    <submittedName>
        <fullName evidence="2">Uncharacterized protein</fullName>
    </submittedName>
</protein>
<accession>A0A7S3N0U4</accession>
<proteinExistence type="predicted"/>
<evidence type="ECO:0000313" key="2">
    <source>
        <dbReference type="EMBL" id="CAE0331212.1"/>
    </source>
</evidence>
<name>A0A7S3N0U4_9SPIT</name>
<dbReference type="EMBL" id="HBIH01029417">
    <property type="protein sequence ID" value="CAE0331212.1"/>
    <property type="molecule type" value="Transcribed_RNA"/>
</dbReference>
<sequence length="180" mass="20317">MNLSSGASNISNFSNSSNSTNVTNSHNSRAYYKEVRATKPQVLKSNLTQWVSLTGRGQLENLGLALEFAGVYNTTKFEVNPIDKYALNFTLENMKTFDEGPYNSTKATVNLITLINGLWEASNPDGFNYTNATISSDWYRTLNETYVLGPDEKTSFFLRFEAFDNATLSDFEGDEYFLQW</sequence>
<dbReference type="AlphaFoldDB" id="A0A7S3N0U4"/>
<reference evidence="2" key="1">
    <citation type="submission" date="2021-01" db="EMBL/GenBank/DDBJ databases">
        <authorList>
            <person name="Corre E."/>
            <person name="Pelletier E."/>
            <person name="Niang G."/>
            <person name="Scheremetjew M."/>
            <person name="Finn R."/>
            <person name="Kale V."/>
            <person name="Holt S."/>
            <person name="Cochrane G."/>
            <person name="Meng A."/>
            <person name="Brown T."/>
            <person name="Cohen L."/>
        </authorList>
    </citation>
    <scope>NUCLEOTIDE SEQUENCE</scope>
    <source>
        <strain evidence="2">S3</strain>
    </source>
</reference>
<gene>
    <name evidence="2" type="ORF">SINC0208_LOCUS11845</name>
</gene>
<feature type="region of interest" description="Disordered" evidence="1">
    <location>
        <begin position="1"/>
        <end position="25"/>
    </location>
</feature>
<evidence type="ECO:0000256" key="1">
    <source>
        <dbReference type="SAM" id="MobiDB-lite"/>
    </source>
</evidence>
<organism evidence="2">
    <name type="scientific">Strombidium inclinatum</name>
    <dbReference type="NCBI Taxonomy" id="197538"/>
    <lineage>
        <taxon>Eukaryota</taxon>
        <taxon>Sar</taxon>
        <taxon>Alveolata</taxon>
        <taxon>Ciliophora</taxon>
        <taxon>Intramacronucleata</taxon>
        <taxon>Spirotrichea</taxon>
        <taxon>Oligotrichia</taxon>
        <taxon>Strombidiidae</taxon>
        <taxon>Strombidium</taxon>
    </lineage>
</organism>